<gene>
    <name evidence="2" type="ORF">MtrunA17_Chr1g0177741</name>
</gene>
<accession>A0A396JMH9</accession>
<keyword evidence="1" id="KW-1133">Transmembrane helix</keyword>
<evidence type="ECO:0008006" key="3">
    <source>
        <dbReference type="Google" id="ProtNLM"/>
    </source>
</evidence>
<reference evidence="2" key="1">
    <citation type="journal article" date="2018" name="Nat. Plants">
        <title>Whole-genome landscape of Medicago truncatula symbiotic genes.</title>
        <authorList>
            <person name="Pecrix Y."/>
            <person name="Gamas P."/>
            <person name="Carrere S."/>
        </authorList>
    </citation>
    <scope>NUCLEOTIDE SEQUENCE</scope>
    <source>
        <tissue evidence="2">Leaves</tissue>
    </source>
</reference>
<dbReference type="EMBL" id="PSQE01000001">
    <property type="protein sequence ID" value="RHN79476.1"/>
    <property type="molecule type" value="Genomic_DNA"/>
</dbReference>
<evidence type="ECO:0000256" key="1">
    <source>
        <dbReference type="SAM" id="Phobius"/>
    </source>
</evidence>
<keyword evidence="1" id="KW-0472">Membrane</keyword>
<proteinExistence type="predicted"/>
<evidence type="ECO:0000313" key="2">
    <source>
        <dbReference type="EMBL" id="RHN79476.1"/>
    </source>
</evidence>
<dbReference type="AlphaFoldDB" id="A0A396JMH9"/>
<feature type="transmembrane region" description="Helical" evidence="1">
    <location>
        <begin position="12"/>
        <end position="38"/>
    </location>
</feature>
<protein>
    <recommendedName>
        <fullName evidence="3">Transmembrane protein</fullName>
    </recommendedName>
</protein>
<comment type="caution">
    <text evidence="2">The sequence shown here is derived from an EMBL/GenBank/DDBJ whole genome shotgun (WGS) entry which is preliminary data.</text>
</comment>
<organism evidence="2">
    <name type="scientific">Medicago truncatula</name>
    <name type="common">Barrel medic</name>
    <name type="synonym">Medicago tribuloides</name>
    <dbReference type="NCBI Taxonomy" id="3880"/>
    <lineage>
        <taxon>Eukaryota</taxon>
        <taxon>Viridiplantae</taxon>
        <taxon>Streptophyta</taxon>
        <taxon>Embryophyta</taxon>
        <taxon>Tracheophyta</taxon>
        <taxon>Spermatophyta</taxon>
        <taxon>Magnoliopsida</taxon>
        <taxon>eudicotyledons</taxon>
        <taxon>Gunneridae</taxon>
        <taxon>Pentapetalae</taxon>
        <taxon>rosids</taxon>
        <taxon>fabids</taxon>
        <taxon>Fabales</taxon>
        <taxon>Fabaceae</taxon>
        <taxon>Papilionoideae</taxon>
        <taxon>50 kb inversion clade</taxon>
        <taxon>NPAAA clade</taxon>
        <taxon>Hologalegina</taxon>
        <taxon>IRL clade</taxon>
        <taxon>Trifolieae</taxon>
        <taxon>Medicago</taxon>
    </lineage>
</organism>
<keyword evidence="1" id="KW-0812">Transmembrane</keyword>
<dbReference type="Proteomes" id="UP000265566">
    <property type="component" value="Chromosome 1"/>
</dbReference>
<dbReference type="Gramene" id="rna3270">
    <property type="protein sequence ID" value="RHN79476.1"/>
    <property type="gene ID" value="gene3270"/>
</dbReference>
<name>A0A396JMH9_MEDTR</name>
<sequence length="41" mass="4948">MCHWSLHFHQILALVSALFFVWHWSLHFVKILILVPLLTFC</sequence>